<sequence length="924" mass="105738">MGTALEDIKKLDSDVKVFKSNITKDNQERRKNVDLTNKKLLDLEQYMVQLEQLELELSKHAENIEIACNIKIYSTGIRSTITETRIILEGRLDIEISMESFNLKTASSLLPSMDGNEDTTKQLVDSINLYETFLKPEDKKHLINYVLKTRLSENAKIRLNKTYDTVDSLVSDIQKNFITKKSATTISNQLHNAKQFSKSIGEFGSEIEQLFSDLTLAQAENDENLVKSLRSVNEKIALNSFCNGIRNHELRTILKARNCTTLKEAINTAIDEEKNKPSSSNIFSYNNRGYTNYRSNRGQRYCALIVASKFLQTYVIFRHITKEGYDLISECGAKTDIKIITQLLLDADIKDFGKAVLTTALNNTEINKIVLQIQKVKNISAPKSNQDSQAAPRMLKLILTDGHNYCQAIEIGDLPFLNHNKTPPGSKLLIKKAIVNLGYLFLQENSCVLLGGKVPGLYEKWEINRSLAKHNRITYDGEGPPPWVSFGHKIQSSASNQQSFKSLDNNKQKNKESSEFDTQRQDAIAEASTGAVKKVFGGGVRQIQSAHQMKEKKPYSFKEKLNERKAKKELQKEEKIQTKPPEKVSLFDFLENKLPTNEELPVNNVVRKTSENSEIKTSSNNVGVHNRNNTPNSNYEKQRFNQQGKYAYPNPTNANYYHQQGNYVSQSNYYQEHNYNNYHQQNRRNPYNYNSQQGNNYNSYRNQQHNRPMTAPHVTSANKTEEKNVNLLSDTFQQVTISDTSSINQTKPKLAEKSQNQQFSKNTNEKTTTDRNISNVNSDFASRSFRMHLNIKSDSSRRSNFDNTPTMKESGKPDTSQNASDNQNSNIQGATPNSTINWKVGDQCMAKYWEDNKFYRATVTALTNRTCVVQFNDYGNFEEVLQIDCLPLHNEQNDFNKKQSTNTIEFRRGGNRFYNYRNYTKPKQ</sequence>
<evidence type="ECO:0000313" key="2">
    <source>
        <dbReference type="Proteomes" id="UP001056778"/>
    </source>
</evidence>
<proteinExistence type="predicted"/>
<organism evidence="1 2">
    <name type="scientific">Holotrichia oblita</name>
    <name type="common">Chafer beetle</name>
    <dbReference type="NCBI Taxonomy" id="644536"/>
    <lineage>
        <taxon>Eukaryota</taxon>
        <taxon>Metazoa</taxon>
        <taxon>Ecdysozoa</taxon>
        <taxon>Arthropoda</taxon>
        <taxon>Hexapoda</taxon>
        <taxon>Insecta</taxon>
        <taxon>Pterygota</taxon>
        <taxon>Neoptera</taxon>
        <taxon>Endopterygota</taxon>
        <taxon>Coleoptera</taxon>
        <taxon>Polyphaga</taxon>
        <taxon>Scarabaeiformia</taxon>
        <taxon>Scarabaeidae</taxon>
        <taxon>Melolonthinae</taxon>
        <taxon>Holotrichia</taxon>
    </lineage>
</organism>
<evidence type="ECO:0000313" key="1">
    <source>
        <dbReference type="EMBL" id="KAI4463357.1"/>
    </source>
</evidence>
<accession>A0ACB9T958</accession>
<gene>
    <name evidence="1" type="ORF">MML48_4g00003028</name>
</gene>
<dbReference type="EMBL" id="CM043018">
    <property type="protein sequence ID" value="KAI4463357.1"/>
    <property type="molecule type" value="Genomic_DNA"/>
</dbReference>
<protein>
    <submittedName>
        <fullName evidence="1">Survival of motor neuron-related-splicing factor 30-related</fullName>
    </submittedName>
</protein>
<name>A0ACB9T958_HOLOL</name>
<comment type="caution">
    <text evidence="1">The sequence shown here is derived from an EMBL/GenBank/DDBJ whole genome shotgun (WGS) entry which is preliminary data.</text>
</comment>
<keyword evidence="2" id="KW-1185">Reference proteome</keyword>
<dbReference type="Proteomes" id="UP001056778">
    <property type="component" value="Chromosome 4"/>
</dbReference>
<reference evidence="1" key="1">
    <citation type="submission" date="2022-04" db="EMBL/GenBank/DDBJ databases">
        <title>Chromosome-scale genome assembly of Holotrichia oblita Faldermann.</title>
        <authorList>
            <person name="Rongchong L."/>
        </authorList>
    </citation>
    <scope>NUCLEOTIDE SEQUENCE</scope>
    <source>
        <strain evidence="1">81SQS9</strain>
    </source>
</reference>